<proteinExistence type="inferred from homology"/>
<dbReference type="SUPFAM" id="SSF50447">
    <property type="entry name" value="Translation proteins"/>
    <property type="match status" value="1"/>
</dbReference>
<dbReference type="InterPro" id="IPR027417">
    <property type="entry name" value="P-loop_NTPase"/>
</dbReference>
<dbReference type="GO" id="GO:0032790">
    <property type="term" value="P:ribosome disassembly"/>
    <property type="evidence" value="ECO:0007669"/>
    <property type="project" value="TreeGrafter"/>
</dbReference>
<dbReference type="InterPro" id="IPR035649">
    <property type="entry name" value="EFG_V"/>
</dbReference>
<keyword evidence="7" id="KW-1185">Reference proteome</keyword>
<dbReference type="PRINTS" id="PR00315">
    <property type="entry name" value="ELONGATNFCT"/>
</dbReference>
<sequence>MSGEEISKIRNIAIVAHGGAGKTTLTEAMLFDAGATPRLGRVEDGTTVTDFDEDEMKRRMSVSSALAFCEWKGYKLNLIDTPGASIFLSDTRNCLRVVDGALVVVSSVSGVKVQTEKVWAYAEADGLARVIYVNKMDQEQADFSRALEDIRKNLCATATPIQLPIGAQASFAGVIDLLRMKALIYQDERTGKYSEGEIPSDLRPKVEQCRTALVEAVADSDDRLLEKYLEVGVLSYEELKAGLRRAVTGGRIAPVLCGSALKNIGVHSLLDLLTELVPSPADRDPLAGVDPRSGERLIRECRDDAPLSALVFKTLVDPYAGKINLFRVYSGTLSSDSGIYNATKGSKERIGQVVLLRGKNQVPVPAIGAGDLGAVMKLKETGTGDTLCDERNPIVLETVGIPSPIIEYAIMPKTRGDEDKMSVGLHRLREEDPSLQIRRDPQTKEIILAGMGKAHLEIAVDRLKRKFGLEIQMKTPRVPYKETIHGRTEVQGRHKKQTGGHGQYGDCWIRLEPLPRGAGYEFVNQIVGGAIPKQYIPAVEKGVVEAMEEGSLAGYPVVDVRVTLYDGSYHSVDSSEMAFKIAGSLAFKKGILQANPTLLEPIMTVEVMVPDECMGDVIGDLNSKRGRVMGVEAKGKAQIIKAQVPLAEVLEYATQLKAITGDRGDYTVEFSHYDEVPPHLKERVIAELKKAKGE</sequence>
<dbReference type="CDD" id="cd03713">
    <property type="entry name" value="EFG_mtEFG_C"/>
    <property type="match status" value="1"/>
</dbReference>
<dbReference type="InterPro" id="IPR000795">
    <property type="entry name" value="T_Tr_GTP-bd_dom"/>
</dbReference>
<dbReference type="CDD" id="cd04170">
    <property type="entry name" value="EF-G_bact"/>
    <property type="match status" value="1"/>
</dbReference>
<dbReference type="InterPro" id="IPR014721">
    <property type="entry name" value="Ribsml_uS5_D2-typ_fold_subgr"/>
</dbReference>
<dbReference type="Gene3D" id="3.30.230.10">
    <property type="match status" value="1"/>
</dbReference>
<dbReference type="GO" id="GO:0003746">
    <property type="term" value="F:translation elongation factor activity"/>
    <property type="evidence" value="ECO:0007669"/>
    <property type="project" value="UniProtKB-UniRule"/>
</dbReference>
<dbReference type="InterPro" id="IPR041095">
    <property type="entry name" value="EFG_II"/>
</dbReference>
<dbReference type="InterPro" id="IPR047872">
    <property type="entry name" value="EFG_IV"/>
</dbReference>
<dbReference type="InterPro" id="IPR020568">
    <property type="entry name" value="Ribosomal_Su5_D2-typ_SF"/>
</dbReference>
<dbReference type="Gene3D" id="2.40.30.10">
    <property type="entry name" value="Translation factors"/>
    <property type="match status" value="1"/>
</dbReference>
<dbReference type="Pfam" id="PF03764">
    <property type="entry name" value="EFG_IV"/>
    <property type="match status" value="1"/>
</dbReference>
<dbReference type="FunFam" id="2.40.30.10:FF:000006">
    <property type="entry name" value="Elongation factor G"/>
    <property type="match status" value="1"/>
</dbReference>
<evidence type="ECO:0000256" key="4">
    <source>
        <dbReference type="NCBIfam" id="TIGR00484"/>
    </source>
</evidence>
<name>A0A564ZGH8_9BACT</name>
<keyword evidence="3" id="KW-0342">GTP-binding</keyword>
<dbReference type="Pfam" id="PF22042">
    <property type="entry name" value="EF-G_D2"/>
    <property type="match status" value="1"/>
</dbReference>
<dbReference type="NCBIfam" id="TIGR00484">
    <property type="entry name" value="EF-G"/>
    <property type="match status" value="1"/>
</dbReference>
<comment type="similarity">
    <text evidence="1">Belongs to the TRAFAC class translation factor GTPase superfamily. Classic translation factor GTPase family. EF-G/EF-2 subfamily.</text>
</comment>
<reference evidence="6 7" key="1">
    <citation type="submission" date="2019-07" db="EMBL/GenBank/DDBJ databases">
        <authorList>
            <person name="Cremers G."/>
        </authorList>
    </citation>
    <scope>NUCLEOTIDE SEQUENCE [LARGE SCALE GENOMIC DNA]</scope>
</reference>
<dbReference type="GO" id="GO:0003924">
    <property type="term" value="F:GTPase activity"/>
    <property type="evidence" value="ECO:0007669"/>
    <property type="project" value="InterPro"/>
</dbReference>
<dbReference type="SUPFAM" id="SSF54211">
    <property type="entry name" value="Ribosomal protein S5 domain 2-like"/>
    <property type="match status" value="1"/>
</dbReference>
<dbReference type="FunFam" id="3.30.70.870:FF:000016">
    <property type="entry name" value="Translation elongation factor G"/>
    <property type="match status" value="1"/>
</dbReference>
<dbReference type="AlphaFoldDB" id="A0A564ZGH8"/>
<dbReference type="Pfam" id="PF14492">
    <property type="entry name" value="EFG_III"/>
    <property type="match status" value="1"/>
</dbReference>
<dbReference type="EMBL" id="CABIKM010000012">
    <property type="protein sequence ID" value="VUZ84430.1"/>
    <property type="molecule type" value="Genomic_DNA"/>
</dbReference>
<dbReference type="InterPro" id="IPR053905">
    <property type="entry name" value="EF-G-like_DII"/>
</dbReference>
<dbReference type="SMART" id="SM00889">
    <property type="entry name" value="EFG_IV"/>
    <property type="match status" value="1"/>
</dbReference>
<dbReference type="InterPro" id="IPR035647">
    <property type="entry name" value="EFG_III/V"/>
</dbReference>
<evidence type="ECO:0000259" key="5">
    <source>
        <dbReference type="PROSITE" id="PS51722"/>
    </source>
</evidence>
<dbReference type="CDD" id="cd01434">
    <property type="entry name" value="EFG_mtEFG1_IV"/>
    <property type="match status" value="1"/>
</dbReference>
<dbReference type="NCBIfam" id="TIGR00231">
    <property type="entry name" value="small_GTP"/>
    <property type="match status" value="1"/>
</dbReference>
<dbReference type="PROSITE" id="PS51722">
    <property type="entry name" value="G_TR_2"/>
    <property type="match status" value="1"/>
</dbReference>
<organism evidence="6 7">
    <name type="scientific">Candidatus Methylomirabilis lanthanidiphila</name>
    <dbReference type="NCBI Taxonomy" id="2211376"/>
    <lineage>
        <taxon>Bacteria</taxon>
        <taxon>Candidatus Methylomirabilota</taxon>
        <taxon>Candidatus Methylomirabilia</taxon>
        <taxon>Candidatus Methylomirabilales</taxon>
        <taxon>Candidatus Methylomirabilaceae</taxon>
        <taxon>Candidatus Methylomirabilis</taxon>
    </lineage>
</organism>
<dbReference type="SUPFAM" id="SSF54980">
    <property type="entry name" value="EF-G C-terminal domain-like"/>
    <property type="match status" value="2"/>
</dbReference>
<keyword evidence="6" id="KW-0648">Protein biosynthesis</keyword>
<dbReference type="SMART" id="SM00838">
    <property type="entry name" value="EFG_C"/>
    <property type="match status" value="1"/>
</dbReference>
<dbReference type="InterPro" id="IPR005225">
    <property type="entry name" value="Small_GTP-bd"/>
</dbReference>
<dbReference type="NCBIfam" id="NF009381">
    <property type="entry name" value="PRK12740.1-5"/>
    <property type="match status" value="1"/>
</dbReference>
<dbReference type="FunFam" id="3.40.50.300:FF:001994">
    <property type="entry name" value="Translation elongation factor G"/>
    <property type="match status" value="1"/>
</dbReference>
<dbReference type="PANTHER" id="PTHR43261">
    <property type="entry name" value="TRANSLATION ELONGATION FACTOR G-RELATED"/>
    <property type="match status" value="1"/>
</dbReference>
<dbReference type="InterPro" id="IPR004540">
    <property type="entry name" value="Transl_elong_EFG/EF2"/>
</dbReference>
<evidence type="ECO:0000313" key="6">
    <source>
        <dbReference type="EMBL" id="VUZ84430.1"/>
    </source>
</evidence>
<accession>A0A564ZGH8</accession>
<keyword evidence="2" id="KW-0547">Nucleotide-binding</keyword>
<dbReference type="CDD" id="cd16262">
    <property type="entry name" value="EFG_III"/>
    <property type="match status" value="1"/>
</dbReference>
<dbReference type="InterPro" id="IPR009022">
    <property type="entry name" value="EFG_III"/>
</dbReference>
<evidence type="ECO:0000313" key="7">
    <source>
        <dbReference type="Proteomes" id="UP000334340"/>
    </source>
</evidence>
<dbReference type="FunFam" id="3.30.230.10:FF:000003">
    <property type="entry name" value="Elongation factor G"/>
    <property type="match status" value="1"/>
</dbReference>
<dbReference type="SUPFAM" id="SSF52540">
    <property type="entry name" value="P-loop containing nucleoside triphosphate hydrolases"/>
    <property type="match status" value="1"/>
</dbReference>
<evidence type="ECO:0000256" key="1">
    <source>
        <dbReference type="ARBA" id="ARBA00005870"/>
    </source>
</evidence>
<dbReference type="Gene3D" id="3.40.50.300">
    <property type="entry name" value="P-loop containing nucleotide triphosphate hydrolases"/>
    <property type="match status" value="1"/>
</dbReference>
<protein>
    <recommendedName>
        <fullName evidence="4">Elongation factor G</fullName>
    </recommendedName>
</protein>
<dbReference type="PANTHER" id="PTHR43261:SF7">
    <property type="entry name" value="ELONGATION FACTOR G-LIKE PROTEIN"/>
    <property type="match status" value="1"/>
</dbReference>
<dbReference type="Pfam" id="PF00009">
    <property type="entry name" value="GTP_EFTU"/>
    <property type="match status" value="1"/>
</dbReference>
<evidence type="ECO:0000256" key="2">
    <source>
        <dbReference type="ARBA" id="ARBA00022741"/>
    </source>
</evidence>
<dbReference type="FunFam" id="3.30.70.240:FF:000001">
    <property type="entry name" value="Elongation factor G"/>
    <property type="match status" value="1"/>
</dbReference>
<dbReference type="Gene3D" id="3.30.70.240">
    <property type="match status" value="1"/>
</dbReference>
<dbReference type="NCBIfam" id="NF009891">
    <property type="entry name" value="PRK13351.1-1"/>
    <property type="match status" value="1"/>
</dbReference>
<dbReference type="Gene3D" id="3.30.70.870">
    <property type="entry name" value="Elongation Factor G (Translational Gtpase), domain 3"/>
    <property type="match status" value="1"/>
</dbReference>
<dbReference type="NCBIfam" id="NF009379">
    <property type="entry name" value="PRK12740.1-3"/>
    <property type="match status" value="1"/>
</dbReference>
<dbReference type="InterPro" id="IPR009000">
    <property type="entry name" value="Transl_B-barrel_sf"/>
</dbReference>
<gene>
    <name evidence="6" type="primary">fusA_1</name>
    <name evidence="6" type="ORF">MELA_00801</name>
</gene>
<evidence type="ECO:0000256" key="3">
    <source>
        <dbReference type="ARBA" id="ARBA00023134"/>
    </source>
</evidence>
<feature type="domain" description="Tr-type G" evidence="5">
    <location>
        <begin position="7"/>
        <end position="281"/>
    </location>
</feature>
<dbReference type="Proteomes" id="UP000334340">
    <property type="component" value="Unassembled WGS sequence"/>
</dbReference>
<dbReference type="InterPro" id="IPR005517">
    <property type="entry name" value="Transl_elong_EFG/EF2_IV"/>
</dbReference>
<dbReference type="CDD" id="cd04088">
    <property type="entry name" value="EFG_mtEFG_II"/>
    <property type="match status" value="1"/>
</dbReference>
<dbReference type="InterPro" id="IPR000640">
    <property type="entry name" value="EFG_V-like"/>
</dbReference>
<keyword evidence="6" id="KW-0251">Elongation factor</keyword>
<dbReference type="Pfam" id="PF00679">
    <property type="entry name" value="EFG_C"/>
    <property type="match status" value="1"/>
</dbReference>
<dbReference type="GO" id="GO:0005525">
    <property type="term" value="F:GTP binding"/>
    <property type="evidence" value="ECO:0007669"/>
    <property type="project" value="UniProtKB-UniRule"/>
</dbReference>